<dbReference type="SMART" id="SM00382">
    <property type="entry name" value="AAA"/>
    <property type="match status" value="1"/>
</dbReference>
<organism evidence="10 11">
    <name type="scientific">candidate division KSB3 bacterium</name>
    <dbReference type="NCBI Taxonomy" id="2044937"/>
    <lineage>
        <taxon>Bacteria</taxon>
        <taxon>candidate division KSB3</taxon>
    </lineage>
</organism>
<evidence type="ECO:0000256" key="3">
    <source>
        <dbReference type="ARBA" id="ARBA00022692"/>
    </source>
</evidence>
<dbReference type="InterPro" id="IPR050352">
    <property type="entry name" value="ABCG_transporters"/>
</dbReference>
<dbReference type="Pfam" id="PF00005">
    <property type="entry name" value="ABC_tran"/>
    <property type="match status" value="1"/>
</dbReference>
<evidence type="ECO:0000256" key="4">
    <source>
        <dbReference type="ARBA" id="ARBA00022741"/>
    </source>
</evidence>
<feature type="domain" description="ABC transporter" evidence="9">
    <location>
        <begin position="18"/>
        <end position="256"/>
    </location>
</feature>
<dbReference type="PANTHER" id="PTHR48041:SF139">
    <property type="entry name" value="PROTEIN SCARLET"/>
    <property type="match status" value="1"/>
</dbReference>
<evidence type="ECO:0000313" key="10">
    <source>
        <dbReference type="EMBL" id="MBD3324555.1"/>
    </source>
</evidence>
<feature type="region of interest" description="Disordered" evidence="8">
    <location>
        <begin position="288"/>
        <end position="349"/>
    </location>
</feature>
<evidence type="ECO:0000313" key="11">
    <source>
        <dbReference type="Proteomes" id="UP000649604"/>
    </source>
</evidence>
<evidence type="ECO:0000259" key="9">
    <source>
        <dbReference type="PROSITE" id="PS50893"/>
    </source>
</evidence>
<evidence type="ECO:0000256" key="1">
    <source>
        <dbReference type="ARBA" id="ARBA00004141"/>
    </source>
</evidence>
<comment type="caution">
    <text evidence="10">The sequence shown here is derived from an EMBL/GenBank/DDBJ whole genome shotgun (WGS) entry which is preliminary data.</text>
</comment>
<dbReference type="SUPFAM" id="SSF52540">
    <property type="entry name" value="P-loop containing nucleoside triphosphate hydrolases"/>
    <property type="match status" value="1"/>
</dbReference>
<keyword evidence="3" id="KW-0812">Transmembrane</keyword>
<evidence type="ECO:0000256" key="8">
    <source>
        <dbReference type="SAM" id="MobiDB-lite"/>
    </source>
</evidence>
<dbReference type="GO" id="GO:0042626">
    <property type="term" value="F:ATPase-coupled transmembrane transporter activity"/>
    <property type="evidence" value="ECO:0007669"/>
    <property type="project" value="TreeGrafter"/>
</dbReference>
<dbReference type="PROSITE" id="PS50893">
    <property type="entry name" value="ABC_TRANSPORTER_2"/>
    <property type="match status" value="1"/>
</dbReference>
<dbReference type="PROSITE" id="PS00211">
    <property type="entry name" value="ABC_TRANSPORTER_1"/>
    <property type="match status" value="1"/>
</dbReference>
<keyword evidence="7" id="KW-0472">Membrane</keyword>
<keyword evidence="6" id="KW-1133">Transmembrane helix</keyword>
<reference evidence="10" key="1">
    <citation type="submission" date="2019-11" db="EMBL/GenBank/DDBJ databases">
        <title>Microbial mats filling the niche in hypersaline microbial mats.</title>
        <authorList>
            <person name="Wong H.L."/>
            <person name="Macleod F.I."/>
            <person name="White R.A. III"/>
            <person name="Burns B.P."/>
        </authorList>
    </citation>
    <scope>NUCLEOTIDE SEQUENCE</scope>
    <source>
        <strain evidence="10">Rbin_158</strain>
    </source>
</reference>
<dbReference type="GO" id="GO:0016020">
    <property type="term" value="C:membrane"/>
    <property type="evidence" value="ECO:0007669"/>
    <property type="project" value="UniProtKB-SubCell"/>
</dbReference>
<sequence>MPRSLLHTVHTSHTAVRIDAQDVSKGVNGTKILSKISLSIHPGEFVGLLGPSGAGKSTLLNALNGFRPADEGRVLLNGTHLYKHFNRFRTLIGYVPQDDIVHTSLSVKKAFYYSALLRLPFSATARRSEREKLIHTRITEVLHMLDLEAQANTRIKRLSGGQRKRVSLGIELLTSPPLLFLDEPTSGLDPGLEERMMRLFHRFTREGRTVIITTHIMESLELLDLVAILVKGHLVFYGPPRLALKAFRVPEFSEIYKRLDRYNPADLARQYRLSPLYKKYITARLSKRYKTEPIPPADPTSSAPPKTPSPPQAAPRSEQPPSASPTPDTDRSLDDELAALKKRLNEQDR</sequence>
<evidence type="ECO:0000256" key="6">
    <source>
        <dbReference type="ARBA" id="ARBA00022989"/>
    </source>
</evidence>
<dbReference type="InterPro" id="IPR003439">
    <property type="entry name" value="ABC_transporter-like_ATP-bd"/>
</dbReference>
<gene>
    <name evidence="10" type="ORF">GF339_08215</name>
</gene>
<proteinExistence type="predicted"/>
<evidence type="ECO:0000256" key="5">
    <source>
        <dbReference type="ARBA" id="ARBA00022840"/>
    </source>
</evidence>
<comment type="subcellular location">
    <subcellularLocation>
        <location evidence="1">Membrane</location>
        <topology evidence="1">Multi-pass membrane protein</topology>
    </subcellularLocation>
</comment>
<dbReference type="AlphaFoldDB" id="A0A9D5Q5F2"/>
<keyword evidence="5 10" id="KW-0067">ATP-binding</keyword>
<dbReference type="InterPro" id="IPR003593">
    <property type="entry name" value="AAA+_ATPase"/>
</dbReference>
<dbReference type="PANTHER" id="PTHR48041">
    <property type="entry name" value="ABC TRANSPORTER G FAMILY MEMBER 28"/>
    <property type="match status" value="1"/>
</dbReference>
<dbReference type="InterPro" id="IPR017871">
    <property type="entry name" value="ABC_transporter-like_CS"/>
</dbReference>
<dbReference type="EMBL" id="WJJP01000259">
    <property type="protein sequence ID" value="MBD3324555.1"/>
    <property type="molecule type" value="Genomic_DNA"/>
</dbReference>
<dbReference type="Gene3D" id="3.40.50.300">
    <property type="entry name" value="P-loop containing nucleotide triphosphate hydrolases"/>
    <property type="match status" value="1"/>
</dbReference>
<dbReference type="Proteomes" id="UP000649604">
    <property type="component" value="Unassembled WGS sequence"/>
</dbReference>
<keyword evidence="2" id="KW-0813">Transport</keyword>
<evidence type="ECO:0000256" key="7">
    <source>
        <dbReference type="ARBA" id="ARBA00023136"/>
    </source>
</evidence>
<dbReference type="InterPro" id="IPR027417">
    <property type="entry name" value="P-loop_NTPase"/>
</dbReference>
<protein>
    <submittedName>
        <fullName evidence="10">ATP-binding cassette domain-containing protein</fullName>
    </submittedName>
</protein>
<dbReference type="GO" id="GO:0005524">
    <property type="term" value="F:ATP binding"/>
    <property type="evidence" value="ECO:0007669"/>
    <property type="project" value="UniProtKB-KW"/>
</dbReference>
<accession>A0A9D5Q5F2</accession>
<keyword evidence="4" id="KW-0547">Nucleotide-binding</keyword>
<dbReference type="GO" id="GO:0016887">
    <property type="term" value="F:ATP hydrolysis activity"/>
    <property type="evidence" value="ECO:0007669"/>
    <property type="project" value="InterPro"/>
</dbReference>
<name>A0A9D5Q5F2_9BACT</name>
<evidence type="ECO:0000256" key="2">
    <source>
        <dbReference type="ARBA" id="ARBA00022448"/>
    </source>
</evidence>